<dbReference type="AlphaFoldDB" id="A0A0D7AXG7"/>
<evidence type="ECO:0000313" key="3">
    <source>
        <dbReference type="Proteomes" id="UP000054007"/>
    </source>
</evidence>
<keyword evidence="3" id="KW-1185">Reference proteome</keyword>
<reference evidence="2 3" key="1">
    <citation type="journal article" date="2015" name="Fungal Genet. Biol.">
        <title>Evolution of novel wood decay mechanisms in Agaricales revealed by the genome sequences of Fistulina hepatica and Cylindrobasidium torrendii.</title>
        <authorList>
            <person name="Floudas D."/>
            <person name="Held B.W."/>
            <person name="Riley R."/>
            <person name="Nagy L.G."/>
            <person name="Koehler G."/>
            <person name="Ransdell A.S."/>
            <person name="Younus H."/>
            <person name="Chow J."/>
            <person name="Chiniquy J."/>
            <person name="Lipzen A."/>
            <person name="Tritt A."/>
            <person name="Sun H."/>
            <person name="Haridas S."/>
            <person name="LaButti K."/>
            <person name="Ohm R.A."/>
            <person name="Kues U."/>
            <person name="Blanchette R.A."/>
            <person name="Grigoriev I.V."/>
            <person name="Minto R.E."/>
            <person name="Hibbett D.S."/>
        </authorList>
    </citation>
    <scope>NUCLEOTIDE SEQUENCE [LARGE SCALE GENOMIC DNA]</scope>
    <source>
        <strain evidence="2 3">FP15055 ss-10</strain>
    </source>
</reference>
<evidence type="ECO:0000259" key="1">
    <source>
        <dbReference type="Pfam" id="PF01636"/>
    </source>
</evidence>
<dbReference type="Pfam" id="PF01636">
    <property type="entry name" value="APH"/>
    <property type="match status" value="1"/>
</dbReference>
<sequence length="374" mass="41515">MSSSPSSDWDLSKAADVKLYLATTPFAATSVLPLSGGYSNFVYRLVLQTPYEGRTTLVLKHGKDHLPGSDKTTLHFDLVRQIFEVEAMNWIHTWISPDALVTTPKVHCIDETAHCVLMDDAGEGSTTLKQFILDGQCDTSVAKDIGHGLGAFLARMHARGAAPEEDRARRTMDTNEQGKRLSAWVTHGRTISTLSGADGLEALEKPTLGIAEEDLQLVADYTQQTSAAIMNSKETIVQGDFWPGNMLLTLDNTGKLKRITVVDWELVKLGIPGYDLGQFFAETHLLRRFHPRLDETVSVLEYAFKQAYAKEAGLPSVEADEKLNRDMLVQQAVHLITWTVRIRWGEREAMRAVVMEGFRQLKSCIKSIPSGKQA</sequence>
<evidence type="ECO:0000313" key="2">
    <source>
        <dbReference type="EMBL" id="KIY62564.1"/>
    </source>
</evidence>
<feature type="domain" description="Aminoglycoside phosphotransferase" evidence="1">
    <location>
        <begin position="31"/>
        <end position="283"/>
    </location>
</feature>
<dbReference type="OrthoDB" id="25129at2759"/>
<dbReference type="InterPro" id="IPR002575">
    <property type="entry name" value="Aminoglycoside_PTrfase"/>
</dbReference>
<dbReference type="Gene3D" id="3.30.200.20">
    <property type="entry name" value="Phosphorylase Kinase, domain 1"/>
    <property type="match status" value="1"/>
</dbReference>
<name>A0A0D7AXG7_9AGAR</name>
<accession>A0A0D7AXG7</accession>
<gene>
    <name evidence="2" type="ORF">CYLTODRAFT_426815</name>
</gene>
<dbReference type="Gene3D" id="3.90.1200.10">
    <property type="match status" value="1"/>
</dbReference>
<dbReference type="EMBL" id="KN880770">
    <property type="protein sequence ID" value="KIY62564.1"/>
    <property type="molecule type" value="Genomic_DNA"/>
</dbReference>
<dbReference type="STRING" id="1314674.A0A0D7AXG7"/>
<dbReference type="InterPro" id="IPR011009">
    <property type="entry name" value="Kinase-like_dom_sf"/>
</dbReference>
<proteinExistence type="predicted"/>
<protein>
    <recommendedName>
        <fullName evidence="1">Aminoglycoside phosphotransferase domain-containing protein</fullName>
    </recommendedName>
</protein>
<dbReference type="SUPFAM" id="SSF56112">
    <property type="entry name" value="Protein kinase-like (PK-like)"/>
    <property type="match status" value="1"/>
</dbReference>
<dbReference type="Proteomes" id="UP000054007">
    <property type="component" value="Unassembled WGS sequence"/>
</dbReference>
<organism evidence="2 3">
    <name type="scientific">Cylindrobasidium torrendii FP15055 ss-10</name>
    <dbReference type="NCBI Taxonomy" id="1314674"/>
    <lineage>
        <taxon>Eukaryota</taxon>
        <taxon>Fungi</taxon>
        <taxon>Dikarya</taxon>
        <taxon>Basidiomycota</taxon>
        <taxon>Agaricomycotina</taxon>
        <taxon>Agaricomycetes</taxon>
        <taxon>Agaricomycetidae</taxon>
        <taxon>Agaricales</taxon>
        <taxon>Marasmiineae</taxon>
        <taxon>Physalacriaceae</taxon>
        <taxon>Cylindrobasidium</taxon>
    </lineage>
</organism>